<evidence type="ECO:0000256" key="2">
    <source>
        <dbReference type="ARBA" id="ARBA00022643"/>
    </source>
</evidence>
<dbReference type="AlphaFoldDB" id="A0A7J6WS47"/>
<dbReference type="Pfam" id="PF13456">
    <property type="entry name" value="RVT_3"/>
    <property type="match status" value="1"/>
</dbReference>
<keyword evidence="2" id="KW-0288">FMN</keyword>
<proteinExistence type="predicted"/>
<reference evidence="5 6" key="1">
    <citation type="submission" date="2020-06" db="EMBL/GenBank/DDBJ databases">
        <title>Transcriptomic and genomic resources for Thalictrum thalictroides and T. hernandezii: Facilitating candidate gene discovery in an emerging model plant lineage.</title>
        <authorList>
            <person name="Arias T."/>
            <person name="Riano-Pachon D.M."/>
            <person name="Di Stilio V.S."/>
        </authorList>
    </citation>
    <scope>NUCLEOTIDE SEQUENCE [LARGE SCALE GENOMIC DNA]</scope>
    <source>
        <strain evidence="6">cv. WT478/WT964</strain>
        <tissue evidence="5">Leaves</tissue>
    </source>
</reference>
<dbReference type="Gene3D" id="3.30.420.10">
    <property type="entry name" value="Ribonuclease H-like superfamily/Ribonuclease H"/>
    <property type="match status" value="1"/>
</dbReference>
<dbReference type="PANTHER" id="PTHR32332">
    <property type="entry name" value="2-NITROPROPANE DIOXYGENASE"/>
    <property type="match status" value="1"/>
</dbReference>
<dbReference type="SUPFAM" id="SSF51412">
    <property type="entry name" value="Inosine monophosphate dehydrogenase (IMPDH)"/>
    <property type="match status" value="1"/>
</dbReference>
<dbReference type="Gene3D" id="3.20.20.70">
    <property type="entry name" value="Aldolase class I"/>
    <property type="match status" value="1"/>
</dbReference>
<accession>A0A7J6WS47</accession>
<keyword evidence="3" id="KW-0560">Oxidoreductase</keyword>
<dbReference type="GO" id="GO:0003676">
    <property type="term" value="F:nucleic acid binding"/>
    <property type="evidence" value="ECO:0007669"/>
    <property type="project" value="InterPro"/>
</dbReference>
<dbReference type="InterPro" id="IPR044730">
    <property type="entry name" value="RNase_H-like_dom_plant"/>
</dbReference>
<dbReference type="GO" id="GO:0018580">
    <property type="term" value="F:nitronate monooxygenase activity"/>
    <property type="evidence" value="ECO:0007669"/>
    <property type="project" value="InterPro"/>
</dbReference>
<dbReference type="InterPro" id="IPR002156">
    <property type="entry name" value="RNaseH_domain"/>
</dbReference>
<keyword evidence="5" id="KW-0503">Monooxygenase</keyword>
<dbReference type="EMBL" id="JABWDY010011054">
    <property type="protein sequence ID" value="KAF5200204.1"/>
    <property type="molecule type" value="Genomic_DNA"/>
</dbReference>
<evidence type="ECO:0000259" key="4">
    <source>
        <dbReference type="Pfam" id="PF13456"/>
    </source>
</evidence>
<dbReference type="InterPro" id="IPR036397">
    <property type="entry name" value="RNaseH_sf"/>
</dbReference>
<dbReference type="InterPro" id="IPR004136">
    <property type="entry name" value="NMO"/>
</dbReference>
<keyword evidence="6" id="KW-1185">Reference proteome</keyword>
<name>A0A7J6WS47_THATH</name>
<protein>
    <submittedName>
        <fullName evidence="5">Nitronate monooxygenase</fullName>
    </submittedName>
</protein>
<dbReference type="InterPro" id="IPR012337">
    <property type="entry name" value="RNaseH-like_sf"/>
</dbReference>
<evidence type="ECO:0000313" key="6">
    <source>
        <dbReference type="Proteomes" id="UP000554482"/>
    </source>
</evidence>
<evidence type="ECO:0000256" key="1">
    <source>
        <dbReference type="ARBA" id="ARBA00022630"/>
    </source>
</evidence>
<dbReference type="PANTHER" id="PTHR32332:SF20">
    <property type="entry name" value="2-NITROPROPANE DIOXYGENASE-LIKE PROTEIN"/>
    <property type="match status" value="1"/>
</dbReference>
<dbReference type="CDD" id="cd04730">
    <property type="entry name" value="NPD_like"/>
    <property type="match status" value="1"/>
</dbReference>
<sequence length="493" mass="54541">MKAGGILGVEHGIVLAPMGPDVSGPKLVAAVANAGGLGLLAGPVNNYDETVKAIKKIKTLTNKPFGVGILLEFDNTKTIQAIYDEKLSFLQVYWGEFPKERVVEAHAHGVKVLHQVGSVEEARKAIAAGVDCIIAQGVEAGGHIRGTVSLMALLPRIVDLVGHRDIPVVAAGSICDARGYAAALALGAKGVCLGTRFIATKEAYANEYYKQQLLSYTEQQTDRTDLYGRKTWRAFVRCLNTPFHQKWRKSPDYDKLVNDETQPIIAHSKIYNKECDFRRFAGQVANPTTKGELENMCMLAGQGVGLVHDIVPAAEIVKRFVEGVKAIMGGETPANKNDVFALNAHLVRDTRVTKYCSWASPKQDYVMLNTDGSVKDDGKWQHLCRWEFNYARTWSLRRSKLAGSDSKEVVDGVLGNVKTTWRNKHLINRIKALAGTFKDFEIKHIYRENNSAADCFTKLECTNDRCIFSSNSIPKELNLLVSKDRTCHLYQRS</sequence>
<dbReference type="CDD" id="cd06222">
    <property type="entry name" value="RNase_H_like"/>
    <property type="match status" value="1"/>
</dbReference>
<organism evidence="5 6">
    <name type="scientific">Thalictrum thalictroides</name>
    <name type="common">Rue-anemone</name>
    <name type="synonym">Anemone thalictroides</name>
    <dbReference type="NCBI Taxonomy" id="46969"/>
    <lineage>
        <taxon>Eukaryota</taxon>
        <taxon>Viridiplantae</taxon>
        <taxon>Streptophyta</taxon>
        <taxon>Embryophyta</taxon>
        <taxon>Tracheophyta</taxon>
        <taxon>Spermatophyta</taxon>
        <taxon>Magnoliopsida</taxon>
        <taxon>Ranunculales</taxon>
        <taxon>Ranunculaceae</taxon>
        <taxon>Thalictroideae</taxon>
        <taxon>Thalictrum</taxon>
    </lineage>
</organism>
<dbReference type="SUPFAM" id="SSF53098">
    <property type="entry name" value="Ribonuclease H-like"/>
    <property type="match status" value="1"/>
</dbReference>
<dbReference type="Proteomes" id="UP000554482">
    <property type="component" value="Unassembled WGS sequence"/>
</dbReference>
<keyword evidence="1" id="KW-0285">Flavoprotein</keyword>
<dbReference type="Pfam" id="PF03060">
    <property type="entry name" value="NMO"/>
    <property type="match status" value="1"/>
</dbReference>
<dbReference type="GO" id="GO:0004523">
    <property type="term" value="F:RNA-DNA hybrid ribonuclease activity"/>
    <property type="evidence" value="ECO:0007669"/>
    <property type="project" value="InterPro"/>
</dbReference>
<dbReference type="InterPro" id="IPR013785">
    <property type="entry name" value="Aldolase_TIM"/>
</dbReference>
<gene>
    <name evidence="5" type="ORF">FRX31_010209</name>
</gene>
<feature type="domain" description="RNase H type-1" evidence="4">
    <location>
        <begin position="404"/>
        <end position="458"/>
    </location>
</feature>
<evidence type="ECO:0000256" key="3">
    <source>
        <dbReference type="ARBA" id="ARBA00023002"/>
    </source>
</evidence>
<dbReference type="OrthoDB" id="10265891at2759"/>
<comment type="caution">
    <text evidence="5">The sequence shown here is derived from an EMBL/GenBank/DDBJ whole genome shotgun (WGS) entry which is preliminary data.</text>
</comment>
<evidence type="ECO:0000313" key="5">
    <source>
        <dbReference type="EMBL" id="KAF5200204.1"/>
    </source>
</evidence>